<evidence type="ECO:0000256" key="1">
    <source>
        <dbReference type="SAM" id="MobiDB-lite"/>
    </source>
</evidence>
<accession>A0A3M0JBF6</accession>
<name>A0A3M0JBF6_HIRRU</name>
<dbReference type="AlphaFoldDB" id="A0A3M0JBF6"/>
<reference evidence="2 3" key="1">
    <citation type="submission" date="2018-07" db="EMBL/GenBank/DDBJ databases">
        <title>A high quality draft genome assembly of the barn swallow (H. rustica rustica).</title>
        <authorList>
            <person name="Formenti G."/>
            <person name="Chiara M."/>
            <person name="Poveda L."/>
            <person name="Francoijs K.-J."/>
            <person name="Bonisoli-Alquati A."/>
            <person name="Canova L."/>
            <person name="Gianfranceschi L."/>
            <person name="Horner D.S."/>
            <person name="Saino N."/>
        </authorList>
    </citation>
    <scope>NUCLEOTIDE SEQUENCE [LARGE SCALE GENOMIC DNA]</scope>
    <source>
        <strain evidence="2">Chelidonia</strain>
        <tissue evidence="2">Blood</tissue>
    </source>
</reference>
<dbReference type="Proteomes" id="UP000269221">
    <property type="component" value="Unassembled WGS sequence"/>
</dbReference>
<organism evidence="2 3">
    <name type="scientific">Hirundo rustica rustica</name>
    <dbReference type="NCBI Taxonomy" id="333673"/>
    <lineage>
        <taxon>Eukaryota</taxon>
        <taxon>Metazoa</taxon>
        <taxon>Chordata</taxon>
        <taxon>Craniata</taxon>
        <taxon>Vertebrata</taxon>
        <taxon>Euteleostomi</taxon>
        <taxon>Archelosauria</taxon>
        <taxon>Archosauria</taxon>
        <taxon>Dinosauria</taxon>
        <taxon>Saurischia</taxon>
        <taxon>Theropoda</taxon>
        <taxon>Coelurosauria</taxon>
        <taxon>Aves</taxon>
        <taxon>Neognathae</taxon>
        <taxon>Neoaves</taxon>
        <taxon>Telluraves</taxon>
        <taxon>Australaves</taxon>
        <taxon>Passeriformes</taxon>
        <taxon>Sylvioidea</taxon>
        <taxon>Hirundinidae</taxon>
        <taxon>Hirundo</taxon>
    </lineage>
</organism>
<dbReference type="OrthoDB" id="9222501at2759"/>
<comment type="caution">
    <text evidence="2">The sequence shown here is derived from an EMBL/GenBank/DDBJ whole genome shotgun (WGS) entry which is preliminary data.</text>
</comment>
<dbReference type="EMBL" id="QRBI01000154">
    <property type="protein sequence ID" value="RMB98144.1"/>
    <property type="molecule type" value="Genomic_DNA"/>
</dbReference>
<evidence type="ECO:0000313" key="3">
    <source>
        <dbReference type="Proteomes" id="UP000269221"/>
    </source>
</evidence>
<sequence>MGEEPAPDIQPKPPLAQLQAVPSAPVTCHRAEIGACPSSSPHEEVGDCDEVSPQPPLLQAEQTQCPQPPLTRVPLVPFTILVMSSGHHSPWAMAERCGRGSALCTRACADVVMT</sequence>
<protein>
    <submittedName>
        <fullName evidence="2">Uncharacterized protein</fullName>
    </submittedName>
</protein>
<feature type="region of interest" description="Disordered" evidence="1">
    <location>
        <begin position="1"/>
        <end position="21"/>
    </location>
</feature>
<evidence type="ECO:0000313" key="2">
    <source>
        <dbReference type="EMBL" id="RMB98144.1"/>
    </source>
</evidence>
<keyword evidence="3" id="KW-1185">Reference proteome</keyword>
<feature type="region of interest" description="Disordered" evidence="1">
    <location>
        <begin position="35"/>
        <end position="69"/>
    </location>
</feature>
<proteinExistence type="predicted"/>
<gene>
    <name evidence="2" type="ORF">DUI87_25624</name>
</gene>